<keyword evidence="1" id="KW-1133">Transmembrane helix</keyword>
<sequence>MTTTHAPSTLHRFLPGKPDAETAFWLTVLGSAFAFDIGLVVLIARVAGA</sequence>
<gene>
    <name evidence="2" type="ORF">SAMN04489809_1213</name>
</gene>
<dbReference type="RefSeq" id="WP_167627834.1">
    <property type="nucleotide sequence ID" value="NZ_LT629770.1"/>
</dbReference>
<dbReference type="GeneID" id="77017401"/>
<organism evidence="2 3">
    <name type="scientific">Microbacterium paraoxydans</name>
    <dbReference type="NCBI Taxonomy" id="199592"/>
    <lineage>
        <taxon>Bacteria</taxon>
        <taxon>Bacillati</taxon>
        <taxon>Actinomycetota</taxon>
        <taxon>Actinomycetes</taxon>
        <taxon>Micrococcales</taxon>
        <taxon>Microbacteriaceae</taxon>
        <taxon>Microbacterium</taxon>
    </lineage>
</organism>
<proteinExistence type="predicted"/>
<evidence type="ECO:0000313" key="3">
    <source>
        <dbReference type="Proteomes" id="UP000182126"/>
    </source>
</evidence>
<dbReference type="AlphaFoldDB" id="A0A1H1PWN0"/>
<dbReference type="EMBL" id="LT629770">
    <property type="protein sequence ID" value="SDS15618.1"/>
    <property type="molecule type" value="Genomic_DNA"/>
</dbReference>
<evidence type="ECO:0000313" key="2">
    <source>
        <dbReference type="EMBL" id="SDS15618.1"/>
    </source>
</evidence>
<protein>
    <submittedName>
        <fullName evidence="2">Uncharacterized protein</fullName>
    </submittedName>
</protein>
<name>A0A1H1PWN0_9MICO</name>
<accession>A0A1H1PWN0</accession>
<feature type="transmembrane region" description="Helical" evidence="1">
    <location>
        <begin position="23"/>
        <end position="44"/>
    </location>
</feature>
<evidence type="ECO:0000256" key="1">
    <source>
        <dbReference type="SAM" id="Phobius"/>
    </source>
</evidence>
<dbReference type="Proteomes" id="UP000182126">
    <property type="component" value="Chromosome I"/>
</dbReference>
<keyword evidence="1" id="KW-0472">Membrane</keyword>
<keyword evidence="1" id="KW-0812">Transmembrane</keyword>
<reference evidence="2 3" key="1">
    <citation type="submission" date="2016-10" db="EMBL/GenBank/DDBJ databases">
        <authorList>
            <person name="de Groot N.N."/>
        </authorList>
    </citation>
    <scope>NUCLEOTIDE SEQUENCE [LARGE SCALE GENOMIC DNA]</scope>
    <source>
        <strain evidence="2 3">DSM 15019</strain>
    </source>
</reference>